<feature type="compositionally biased region" description="Low complexity" evidence="1">
    <location>
        <begin position="45"/>
        <end position="56"/>
    </location>
</feature>
<evidence type="ECO:0000313" key="2">
    <source>
        <dbReference type="EMBL" id="CAB9497628.1"/>
    </source>
</evidence>
<name>A0A9N8D742_9STRA</name>
<comment type="caution">
    <text evidence="2">The sequence shown here is derived from an EMBL/GenBank/DDBJ whole genome shotgun (WGS) entry which is preliminary data.</text>
</comment>
<dbReference type="AlphaFoldDB" id="A0A9N8D742"/>
<feature type="region of interest" description="Disordered" evidence="1">
    <location>
        <begin position="43"/>
        <end position="151"/>
    </location>
</feature>
<feature type="compositionally biased region" description="Polar residues" evidence="1">
    <location>
        <begin position="57"/>
        <end position="66"/>
    </location>
</feature>
<accession>A0A9N8D742</accession>
<feature type="compositionally biased region" description="Low complexity" evidence="1">
    <location>
        <begin position="67"/>
        <end position="80"/>
    </location>
</feature>
<gene>
    <name evidence="2" type="ORF">SEMRO_23_G015720.1</name>
</gene>
<sequence length="175" mass="19475">MSVPALIRIRGGRSDDHLQDDGIPTMIQIPCLSSSCHDDNHTRLSKSSNSLMDLSSQGHSSSGRWESNTSLCESSGCSSSAAPPKQPRRRTSRERKSSKNSDKPPRIPHLVSPGSSRHHHPHYHRDSTTSSRRTSRQDMIATHRSRNDPLVSKFLDRHAGELNIKTVKALRGGRR</sequence>
<evidence type="ECO:0000256" key="1">
    <source>
        <dbReference type="SAM" id="MobiDB-lite"/>
    </source>
</evidence>
<reference evidence="2" key="1">
    <citation type="submission" date="2020-06" db="EMBL/GenBank/DDBJ databases">
        <authorList>
            <consortium name="Plant Systems Biology data submission"/>
        </authorList>
    </citation>
    <scope>NUCLEOTIDE SEQUENCE</scope>
    <source>
        <strain evidence="2">D6</strain>
    </source>
</reference>
<evidence type="ECO:0000313" key="3">
    <source>
        <dbReference type="Proteomes" id="UP001153069"/>
    </source>
</evidence>
<proteinExistence type="predicted"/>
<protein>
    <submittedName>
        <fullName evidence="2">Uncharacterized protein</fullName>
    </submittedName>
</protein>
<dbReference type="Proteomes" id="UP001153069">
    <property type="component" value="Unassembled WGS sequence"/>
</dbReference>
<dbReference type="EMBL" id="CAICTM010000023">
    <property type="protein sequence ID" value="CAB9497628.1"/>
    <property type="molecule type" value="Genomic_DNA"/>
</dbReference>
<keyword evidence="3" id="KW-1185">Reference proteome</keyword>
<feature type="compositionally biased region" description="Basic and acidic residues" evidence="1">
    <location>
        <begin position="94"/>
        <end position="105"/>
    </location>
</feature>
<organism evidence="2 3">
    <name type="scientific">Seminavis robusta</name>
    <dbReference type="NCBI Taxonomy" id="568900"/>
    <lineage>
        <taxon>Eukaryota</taxon>
        <taxon>Sar</taxon>
        <taxon>Stramenopiles</taxon>
        <taxon>Ochrophyta</taxon>
        <taxon>Bacillariophyta</taxon>
        <taxon>Bacillariophyceae</taxon>
        <taxon>Bacillariophycidae</taxon>
        <taxon>Naviculales</taxon>
        <taxon>Naviculaceae</taxon>
        <taxon>Seminavis</taxon>
    </lineage>
</organism>